<proteinExistence type="predicted"/>
<keyword evidence="2" id="KW-1185">Reference proteome</keyword>
<evidence type="ECO:0000313" key="2">
    <source>
        <dbReference type="Proteomes" id="UP001163321"/>
    </source>
</evidence>
<evidence type="ECO:0000313" key="1">
    <source>
        <dbReference type="EMBL" id="KAI9916367.1"/>
    </source>
</evidence>
<gene>
    <name evidence="1" type="ORF">PsorP6_017839</name>
</gene>
<comment type="caution">
    <text evidence="1">The sequence shown here is derived from an EMBL/GenBank/DDBJ whole genome shotgun (WGS) entry which is preliminary data.</text>
</comment>
<protein>
    <submittedName>
        <fullName evidence="1">Uncharacterized protein</fullName>
    </submittedName>
</protein>
<dbReference type="Proteomes" id="UP001163321">
    <property type="component" value="Chromosome 2"/>
</dbReference>
<accession>A0ACC0WCS8</accession>
<organism evidence="1 2">
    <name type="scientific">Peronosclerospora sorghi</name>
    <dbReference type="NCBI Taxonomy" id="230839"/>
    <lineage>
        <taxon>Eukaryota</taxon>
        <taxon>Sar</taxon>
        <taxon>Stramenopiles</taxon>
        <taxon>Oomycota</taxon>
        <taxon>Peronosporomycetes</taxon>
        <taxon>Peronosporales</taxon>
        <taxon>Peronosporaceae</taxon>
        <taxon>Peronosclerospora</taxon>
    </lineage>
</organism>
<reference evidence="1 2" key="1">
    <citation type="journal article" date="2022" name="bioRxiv">
        <title>The genome of the oomycete Peronosclerospora sorghi, a cosmopolitan pathogen of maize and sorghum, is inflated with dispersed pseudogenes.</title>
        <authorList>
            <person name="Fletcher K."/>
            <person name="Martin F."/>
            <person name="Isakeit T."/>
            <person name="Cavanaugh K."/>
            <person name="Magill C."/>
            <person name="Michelmore R."/>
        </authorList>
    </citation>
    <scope>NUCLEOTIDE SEQUENCE [LARGE SCALE GENOMIC DNA]</scope>
    <source>
        <strain evidence="1">P6</strain>
    </source>
</reference>
<dbReference type="EMBL" id="CM047581">
    <property type="protein sequence ID" value="KAI9916367.1"/>
    <property type="molecule type" value="Genomic_DNA"/>
</dbReference>
<name>A0ACC0WCS8_9STRA</name>
<sequence>MDSVDNSNNIAHPYFVHAFFDKMNELFGARSVDLINVSGLDANIPVWKTTQSNQKASKSFDCPCDCTTIWKRERIRCLPIATITDICKYALNIIGVKERILDGGILSNALVSNLTFERNELVFVSVAEEYRAQRNPGIDAEENLAQFLVVEAKLAFMCLDLEGGSDLLHTVGVSWKE</sequence>